<protein>
    <recommendedName>
        <fullName evidence="3">N-acetyltransferase domain-containing protein</fullName>
    </recommendedName>
</protein>
<evidence type="ECO:0000313" key="5">
    <source>
        <dbReference type="Proteomes" id="UP000026714"/>
    </source>
</evidence>
<dbReference type="PANTHER" id="PTHR10545">
    <property type="entry name" value="DIAMINE N-ACETYLTRANSFERASE"/>
    <property type="match status" value="1"/>
</dbReference>
<keyword evidence="1" id="KW-0808">Transferase</keyword>
<dbReference type="PANTHER" id="PTHR10545:SF29">
    <property type="entry name" value="GH14572P-RELATED"/>
    <property type="match status" value="1"/>
</dbReference>
<dbReference type="InterPro" id="IPR051016">
    <property type="entry name" value="Diverse_Substrate_AcTransf"/>
</dbReference>
<proteinExistence type="predicted"/>
<dbReference type="InterPro" id="IPR016181">
    <property type="entry name" value="Acyl_CoA_acyltransferase"/>
</dbReference>
<comment type="caution">
    <text evidence="4">The sequence shown here is derived from an EMBL/GenBank/DDBJ whole genome shotgun (WGS) entry which is preliminary data.</text>
</comment>
<dbReference type="SUPFAM" id="SSF55729">
    <property type="entry name" value="Acyl-CoA N-acyltransferases (Nat)"/>
    <property type="match status" value="1"/>
</dbReference>
<evidence type="ECO:0000259" key="3">
    <source>
        <dbReference type="PROSITE" id="PS51186"/>
    </source>
</evidence>
<evidence type="ECO:0000256" key="2">
    <source>
        <dbReference type="ARBA" id="ARBA00023315"/>
    </source>
</evidence>
<dbReference type="GO" id="GO:0008080">
    <property type="term" value="F:N-acetyltransferase activity"/>
    <property type="evidence" value="ECO:0007669"/>
    <property type="project" value="UniProtKB-ARBA"/>
</dbReference>
<name>A0A059KKB8_9BURK</name>
<gene>
    <name evidence="4" type="ORF">X805_24770</name>
</gene>
<dbReference type="STRING" id="34103.SAMN05421778_10978"/>
<dbReference type="Proteomes" id="UP000026714">
    <property type="component" value="Unassembled WGS sequence"/>
</dbReference>
<sequence length="145" mass="15874">MRPADAADAPVLAQLCAAHAEHERIPHRTEGHADRLARALEAGRLQMWLGQLDSTPAGYASATLDFSTLAGAPFLHLDCLYLVPAARGRGLGAELLAAVAAQARAQGCRQMQWQTPVWNTQAIRFYDRLGATRRDKCRYTLDLAH</sequence>
<accession>A0A059KKB8</accession>
<dbReference type="PATRIC" id="fig|1286631.3.peg.2424"/>
<dbReference type="InterPro" id="IPR000182">
    <property type="entry name" value="GNAT_dom"/>
</dbReference>
<reference evidence="4 5" key="1">
    <citation type="journal article" date="2014" name="FEMS Microbiol. Ecol.">
        <title>Sphaerotilus natans encrusted with nanoball-shaped Fe(III) oxide minerals formed by nitrate-reducing mixotrophic Fe(II) oxidation.</title>
        <authorList>
            <person name="Park S."/>
            <person name="Kim D.H."/>
            <person name="Lee J.H."/>
            <person name="Hur H.G."/>
        </authorList>
    </citation>
    <scope>NUCLEOTIDE SEQUENCE [LARGE SCALE GENOMIC DNA]</scope>
    <source>
        <strain evidence="4 5">DSM 6575</strain>
    </source>
</reference>
<evidence type="ECO:0000256" key="1">
    <source>
        <dbReference type="ARBA" id="ARBA00022679"/>
    </source>
</evidence>
<dbReference type="Pfam" id="PF00583">
    <property type="entry name" value="Acetyltransf_1"/>
    <property type="match status" value="1"/>
</dbReference>
<dbReference type="eggNOG" id="COG0456">
    <property type="taxonomic scope" value="Bacteria"/>
</dbReference>
<dbReference type="EMBL" id="AZRA01000063">
    <property type="protein sequence ID" value="KDB51912.1"/>
    <property type="molecule type" value="Genomic_DNA"/>
</dbReference>
<dbReference type="PROSITE" id="PS51186">
    <property type="entry name" value="GNAT"/>
    <property type="match status" value="1"/>
</dbReference>
<organism evidence="4 5">
    <name type="scientific">Sphaerotilus natans subsp. natans DSM 6575</name>
    <dbReference type="NCBI Taxonomy" id="1286631"/>
    <lineage>
        <taxon>Bacteria</taxon>
        <taxon>Pseudomonadati</taxon>
        <taxon>Pseudomonadota</taxon>
        <taxon>Betaproteobacteria</taxon>
        <taxon>Burkholderiales</taxon>
        <taxon>Sphaerotilaceae</taxon>
        <taxon>Sphaerotilus</taxon>
    </lineage>
</organism>
<keyword evidence="2" id="KW-0012">Acyltransferase</keyword>
<dbReference type="Gene3D" id="3.40.630.30">
    <property type="match status" value="1"/>
</dbReference>
<dbReference type="AlphaFoldDB" id="A0A059KKB8"/>
<evidence type="ECO:0000313" key="4">
    <source>
        <dbReference type="EMBL" id="KDB51912.1"/>
    </source>
</evidence>
<feature type="domain" description="N-acetyltransferase" evidence="3">
    <location>
        <begin position="1"/>
        <end position="145"/>
    </location>
</feature>
<keyword evidence="5" id="KW-1185">Reference proteome</keyword>